<gene>
    <name evidence="2" type="ORF">WOLCODRAFT_28882</name>
</gene>
<evidence type="ECO:0000313" key="3">
    <source>
        <dbReference type="Proteomes" id="UP000218811"/>
    </source>
</evidence>
<feature type="region of interest" description="Disordered" evidence="1">
    <location>
        <begin position="1"/>
        <end position="20"/>
    </location>
</feature>
<dbReference type="Proteomes" id="UP000218811">
    <property type="component" value="Unassembled WGS sequence"/>
</dbReference>
<evidence type="ECO:0000313" key="2">
    <source>
        <dbReference type="EMBL" id="PCH37012.1"/>
    </source>
</evidence>
<sequence>MCVGTPDESTVMPMGPPMPTSACIIPPDGVRRSAVMFTFIDGIPMSGSVPYPGCGLADGDKYGDAHALLPALLQPATPPIPGHSREPKDARRI</sequence>
<feature type="compositionally biased region" description="Basic and acidic residues" evidence="1">
    <location>
        <begin position="83"/>
        <end position="93"/>
    </location>
</feature>
<protein>
    <submittedName>
        <fullName evidence="2">Uncharacterized protein</fullName>
    </submittedName>
</protein>
<feature type="region of interest" description="Disordered" evidence="1">
    <location>
        <begin position="74"/>
        <end position="93"/>
    </location>
</feature>
<name>A0A2H3J436_WOLCO</name>
<organism evidence="2 3">
    <name type="scientific">Wolfiporia cocos (strain MD-104)</name>
    <name type="common">Brown rot fungus</name>
    <dbReference type="NCBI Taxonomy" id="742152"/>
    <lineage>
        <taxon>Eukaryota</taxon>
        <taxon>Fungi</taxon>
        <taxon>Dikarya</taxon>
        <taxon>Basidiomycota</taxon>
        <taxon>Agaricomycotina</taxon>
        <taxon>Agaricomycetes</taxon>
        <taxon>Polyporales</taxon>
        <taxon>Phaeolaceae</taxon>
        <taxon>Wolfiporia</taxon>
    </lineage>
</organism>
<accession>A0A2H3J436</accession>
<proteinExistence type="predicted"/>
<dbReference type="AlphaFoldDB" id="A0A2H3J436"/>
<reference evidence="2 3" key="1">
    <citation type="journal article" date="2012" name="Science">
        <title>The Paleozoic origin of enzymatic lignin decomposition reconstructed from 31 fungal genomes.</title>
        <authorList>
            <person name="Floudas D."/>
            <person name="Binder M."/>
            <person name="Riley R."/>
            <person name="Barry K."/>
            <person name="Blanchette R.A."/>
            <person name="Henrissat B."/>
            <person name="Martinez A.T."/>
            <person name="Otillar R."/>
            <person name="Spatafora J.W."/>
            <person name="Yadav J.S."/>
            <person name="Aerts A."/>
            <person name="Benoit I."/>
            <person name="Boyd A."/>
            <person name="Carlson A."/>
            <person name="Copeland A."/>
            <person name="Coutinho P.M."/>
            <person name="de Vries R.P."/>
            <person name="Ferreira P."/>
            <person name="Findley K."/>
            <person name="Foster B."/>
            <person name="Gaskell J."/>
            <person name="Glotzer D."/>
            <person name="Gorecki P."/>
            <person name="Heitman J."/>
            <person name="Hesse C."/>
            <person name="Hori C."/>
            <person name="Igarashi K."/>
            <person name="Jurgens J.A."/>
            <person name="Kallen N."/>
            <person name="Kersten P."/>
            <person name="Kohler A."/>
            <person name="Kuees U."/>
            <person name="Kumar T.K.A."/>
            <person name="Kuo A."/>
            <person name="LaButti K."/>
            <person name="Larrondo L.F."/>
            <person name="Lindquist E."/>
            <person name="Ling A."/>
            <person name="Lombard V."/>
            <person name="Lucas S."/>
            <person name="Lundell T."/>
            <person name="Martin R."/>
            <person name="McLaughlin D.J."/>
            <person name="Morgenstern I."/>
            <person name="Morin E."/>
            <person name="Murat C."/>
            <person name="Nagy L.G."/>
            <person name="Nolan M."/>
            <person name="Ohm R.A."/>
            <person name="Patyshakuliyeva A."/>
            <person name="Rokas A."/>
            <person name="Ruiz-Duenas F.J."/>
            <person name="Sabat G."/>
            <person name="Salamov A."/>
            <person name="Samejima M."/>
            <person name="Schmutz J."/>
            <person name="Slot J.C."/>
            <person name="St John F."/>
            <person name="Stenlid J."/>
            <person name="Sun H."/>
            <person name="Sun S."/>
            <person name="Syed K."/>
            <person name="Tsang A."/>
            <person name="Wiebenga A."/>
            <person name="Young D."/>
            <person name="Pisabarro A."/>
            <person name="Eastwood D.C."/>
            <person name="Martin F."/>
            <person name="Cullen D."/>
            <person name="Grigoriev I.V."/>
            <person name="Hibbett D.S."/>
        </authorList>
    </citation>
    <scope>NUCLEOTIDE SEQUENCE [LARGE SCALE GENOMIC DNA]</scope>
    <source>
        <strain evidence="2 3">MD-104</strain>
    </source>
</reference>
<keyword evidence="3" id="KW-1185">Reference proteome</keyword>
<evidence type="ECO:0000256" key="1">
    <source>
        <dbReference type="SAM" id="MobiDB-lite"/>
    </source>
</evidence>
<dbReference type="EMBL" id="KB467909">
    <property type="protein sequence ID" value="PCH37012.1"/>
    <property type="molecule type" value="Genomic_DNA"/>
</dbReference>